<name>A0ABT7S4G1_9CELL</name>
<feature type="compositionally biased region" description="Basic and acidic residues" evidence="1">
    <location>
        <begin position="133"/>
        <end position="142"/>
    </location>
</feature>
<evidence type="ECO:0000313" key="4">
    <source>
        <dbReference type="Proteomes" id="UP001321453"/>
    </source>
</evidence>
<keyword evidence="2" id="KW-0472">Membrane</keyword>
<evidence type="ECO:0008006" key="5">
    <source>
        <dbReference type="Google" id="ProtNLM"/>
    </source>
</evidence>
<organism evidence="3 4">
    <name type="scientific">Cellulomonas edaphi</name>
    <dbReference type="NCBI Taxonomy" id="3053468"/>
    <lineage>
        <taxon>Bacteria</taxon>
        <taxon>Bacillati</taxon>
        <taxon>Actinomycetota</taxon>
        <taxon>Actinomycetes</taxon>
        <taxon>Micrococcales</taxon>
        <taxon>Cellulomonadaceae</taxon>
        <taxon>Cellulomonas</taxon>
    </lineage>
</organism>
<keyword evidence="4" id="KW-1185">Reference proteome</keyword>
<dbReference type="Proteomes" id="UP001321453">
    <property type="component" value="Unassembled WGS sequence"/>
</dbReference>
<dbReference type="RefSeq" id="WP_289445524.1">
    <property type="nucleotide sequence ID" value="NZ_JAUCGR010000001.1"/>
</dbReference>
<protein>
    <recommendedName>
        <fullName evidence="5">DUF983 domain-containing protein</fullName>
    </recommendedName>
</protein>
<accession>A0ABT7S4G1</accession>
<keyword evidence="2" id="KW-1133">Transmembrane helix</keyword>
<proteinExistence type="predicted"/>
<keyword evidence="2" id="KW-0812">Transmembrane</keyword>
<gene>
    <name evidence="3" type="ORF">QRT05_04120</name>
</gene>
<comment type="caution">
    <text evidence="3">The sequence shown here is derived from an EMBL/GenBank/DDBJ whole genome shotgun (WGS) entry which is preliminary data.</text>
</comment>
<sequence length="151" mass="15640">MAAGVAAVVIWVVAVHSFFRPLLAIAPVVVFAVVLLVRVLLAPALARRGADAPGPLGFDEMARLYLGRPRQEPAGRATDQPTGRADERAGEHPAERGVEHAAQHAPARGGPDLADPAATAVGREEQSAGVLGERSEAAHGEPADVGAQQNR</sequence>
<evidence type="ECO:0000256" key="2">
    <source>
        <dbReference type="SAM" id="Phobius"/>
    </source>
</evidence>
<dbReference type="EMBL" id="JAUCGR010000001">
    <property type="protein sequence ID" value="MDM7830507.1"/>
    <property type="molecule type" value="Genomic_DNA"/>
</dbReference>
<feature type="transmembrane region" description="Helical" evidence="2">
    <location>
        <begin position="24"/>
        <end position="41"/>
    </location>
</feature>
<evidence type="ECO:0000313" key="3">
    <source>
        <dbReference type="EMBL" id="MDM7830507.1"/>
    </source>
</evidence>
<feature type="compositionally biased region" description="Basic and acidic residues" evidence="1">
    <location>
        <begin position="84"/>
        <end position="102"/>
    </location>
</feature>
<reference evidence="3 4" key="1">
    <citation type="submission" date="2023-06" db="EMBL/GenBank/DDBJ databases">
        <title>Cellulomonas sp. MW9 Whole genome sequence.</title>
        <authorList>
            <person name="Park S."/>
        </authorList>
    </citation>
    <scope>NUCLEOTIDE SEQUENCE [LARGE SCALE GENOMIC DNA]</scope>
    <source>
        <strain evidence="3 4">MW9</strain>
    </source>
</reference>
<feature type="region of interest" description="Disordered" evidence="1">
    <location>
        <begin position="67"/>
        <end position="151"/>
    </location>
</feature>
<evidence type="ECO:0000256" key="1">
    <source>
        <dbReference type="SAM" id="MobiDB-lite"/>
    </source>
</evidence>